<feature type="signal peptide" evidence="1">
    <location>
        <begin position="1"/>
        <end position="17"/>
    </location>
</feature>
<evidence type="ECO:0000313" key="3">
    <source>
        <dbReference type="Proteomes" id="UP000053240"/>
    </source>
</evidence>
<dbReference type="EMBL" id="KQ460622">
    <property type="protein sequence ID" value="KPJ13526.1"/>
    <property type="molecule type" value="Genomic_DNA"/>
</dbReference>
<keyword evidence="1" id="KW-0732">Signal</keyword>
<proteinExistence type="predicted"/>
<dbReference type="InParanoid" id="A0A0N0PCQ7"/>
<sequence>MRLILLLALTFVAIAAAVPISKEEKAYPRFIEFPDGDGVMHTVDLEAEPDWGLLEEINRNPANNRYLLYTR</sequence>
<evidence type="ECO:0000313" key="2">
    <source>
        <dbReference type="EMBL" id="KPJ13526.1"/>
    </source>
</evidence>
<reference evidence="2 3" key="1">
    <citation type="journal article" date="2015" name="Nat. Commun.">
        <title>Outbred genome sequencing and CRISPR/Cas9 gene editing in butterflies.</title>
        <authorList>
            <person name="Li X."/>
            <person name="Fan D."/>
            <person name="Zhang W."/>
            <person name="Liu G."/>
            <person name="Zhang L."/>
            <person name="Zhao L."/>
            <person name="Fang X."/>
            <person name="Chen L."/>
            <person name="Dong Y."/>
            <person name="Chen Y."/>
            <person name="Ding Y."/>
            <person name="Zhao R."/>
            <person name="Feng M."/>
            <person name="Zhu Y."/>
            <person name="Feng Y."/>
            <person name="Jiang X."/>
            <person name="Zhu D."/>
            <person name="Xiang H."/>
            <person name="Feng X."/>
            <person name="Li S."/>
            <person name="Wang J."/>
            <person name="Zhang G."/>
            <person name="Kronforst M.R."/>
            <person name="Wang W."/>
        </authorList>
    </citation>
    <scope>NUCLEOTIDE SEQUENCE [LARGE SCALE GENOMIC DNA]</scope>
    <source>
        <strain evidence="2">Ya'a_city_454_Pm</strain>
        <tissue evidence="2">Whole body</tissue>
    </source>
</reference>
<evidence type="ECO:0000256" key="1">
    <source>
        <dbReference type="SAM" id="SignalP"/>
    </source>
</evidence>
<name>A0A0N0PCQ7_PAPMA</name>
<accession>A0A0N0PCQ7</accession>
<dbReference type="Proteomes" id="UP000053240">
    <property type="component" value="Unassembled WGS sequence"/>
</dbReference>
<gene>
    <name evidence="2" type="ORF">RR48_02151</name>
</gene>
<feature type="chain" id="PRO_5005857346" evidence="1">
    <location>
        <begin position="18"/>
        <end position="71"/>
    </location>
</feature>
<protein>
    <submittedName>
        <fullName evidence="2">Uncharacterized protein</fullName>
    </submittedName>
</protein>
<organism evidence="2 3">
    <name type="scientific">Papilio machaon</name>
    <name type="common">Old World swallowtail butterfly</name>
    <dbReference type="NCBI Taxonomy" id="76193"/>
    <lineage>
        <taxon>Eukaryota</taxon>
        <taxon>Metazoa</taxon>
        <taxon>Ecdysozoa</taxon>
        <taxon>Arthropoda</taxon>
        <taxon>Hexapoda</taxon>
        <taxon>Insecta</taxon>
        <taxon>Pterygota</taxon>
        <taxon>Neoptera</taxon>
        <taxon>Endopterygota</taxon>
        <taxon>Lepidoptera</taxon>
        <taxon>Glossata</taxon>
        <taxon>Ditrysia</taxon>
        <taxon>Papilionoidea</taxon>
        <taxon>Papilionidae</taxon>
        <taxon>Papilioninae</taxon>
        <taxon>Papilio</taxon>
    </lineage>
</organism>
<dbReference type="AlphaFoldDB" id="A0A0N0PCQ7"/>
<keyword evidence="3" id="KW-1185">Reference proteome</keyword>